<dbReference type="RefSeq" id="WP_021330324.1">
    <property type="nucleotide sequence ID" value="NZ_AUZJ01000034.1"/>
</dbReference>
<keyword evidence="3" id="KW-0804">Transcription</keyword>
<reference evidence="7 8" key="1">
    <citation type="submission" date="2013-08" db="EMBL/GenBank/DDBJ databases">
        <authorList>
            <person name="Durkin A.S."/>
            <person name="Haft D.R."/>
            <person name="McCorrison J."/>
            <person name="Torralba M."/>
            <person name="Gillis M."/>
            <person name="Haft D.H."/>
            <person name="Methe B."/>
            <person name="Sutton G."/>
            <person name="Nelson K.E."/>
        </authorList>
    </citation>
    <scope>NUCLEOTIDE SEQUENCE [LARGE SCALE GENOMIC DNA]</scope>
    <source>
        <strain evidence="6 8">ATCC 35536</strain>
        <strain evidence="5 7">VPI DR56BR1116</strain>
    </source>
</reference>
<comment type="caution">
    <text evidence="5">The sequence shown here is derived from an EMBL/GenBank/DDBJ whole genome shotgun (WGS) entry which is preliminary data.</text>
</comment>
<evidence type="ECO:0000313" key="7">
    <source>
        <dbReference type="Proteomes" id="UP000016412"/>
    </source>
</evidence>
<dbReference type="InterPro" id="IPR008920">
    <property type="entry name" value="TF_FadR/GntR_C"/>
</dbReference>
<dbReference type="EMBL" id="AVQI01000077">
    <property type="protein sequence ID" value="ERJ99273.1"/>
    <property type="molecule type" value="Genomic_DNA"/>
</dbReference>
<dbReference type="STRING" id="1125725.HMPREF1325_2001"/>
<feature type="domain" description="HTH gntR-type" evidence="4">
    <location>
        <begin position="31"/>
        <end position="99"/>
    </location>
</feature>
<dbReference type="AlphaFoldDB" id="U2MJ32"/>
<organism evidence="5 7">
    <name type="scientific">Treponema socranskii subsp. socranskii VPI DR56BR1116 = ATCC 35536</name>
    <dbReference type="NCBI Taxonomy" id="1125725"/>
    <lineage>
        <taxon>Bacteria</taxon>
        <taxon>Pseudomonadati</taxon>
        <taxon>Spirochaetota</taxon>
        <taxon>Spirochaetia</taxon>
        <taxon>Spirochaetales</taxon>
        <taxon>Treponemataceae</taxon>
        <taxon>Treponema</taxon>
    </lineage>
</organism>
<evidence type="ECO:0000313" key="5">
    <source>
        <dbReference type="EMBL" id="ERF60736.1"/>
    </source>
</evidence>
<protein>
    <submittedName>
        <fullName evidence="5">FCD domain protein</fullName>
    </submittedName>
</protein>
<dbReference type="CDD" id="cd07377">
    <property type="entry name" value="WHTH_GntR"/>
    <property type="match status" value="1"/>
</dbReference>
<keyword evidence="2" id="KW-0238">DNA-binding</keyword>
<dbReference type="SMART" id="SM00345">
    <property type="entry name" value="HTH_GNTR"/>
    <property type="match status" value="1"/>
</dbReference>
<dbReference type="InterPro" id="IPR000524">
    <property type="entry name" value="Tscrpt_reg_HTH_GntR"/>
</dbReference>
<dbReference type="PROSITE" id="PS50949">
    <property type="entry name" value="HTH_GNTR"/>
    <property type="match status" value="1"/>
</dbReference>
<evidence type="ECO:0000259" key="4">
    <source>
        <dbReference type="PROSITE" id="PS50949"/>
    </source>
</evidence>
<evidence type="ECO:0000256" key="2">
    <source>
        <dbReference type="ARBA" id="ARBA00023125"/>
    </source>
</evidence>
<dbReference type="InterPro" id="IPR036388">
    <property type="entry name" value="WH-like_DNA-bd_sf"/>
</dbReference>
<dbReference type="PRINTS" id="PR00035">
    <property type="entry name" value="HTHGNTR"/>
</dbReference>
<keyword evidence="8" id="KW-1185">Reference proteome</keyword>
<dbReference type="SUPFAM" id="SSF46785">
    <property type="entry name" value="Winged helix' DNA-binding domain"/>
    <property type="match status" value="1"/>
</dbReference>
<proteinExistence type="predicted"/>
<dbReference type="SUPFAM" id="SSF48008">
    <property type="entry name" value="GntR ligand-binding domain-like"/>
    <property type="match status" value="1"/>
</dbReference>
<name>U2MJ32_TRESO</name>
<dbReference type="Gene3D" id="1.20.120.530">
    <property type="entry name" value="GntR ligand-binding domain-like"/>
    <property type="match status" value="1"/>
</dbReference>
<dbReference type="GO" id="GO:0003677">
    <property type="term" value="F:DNA binding"/>
    <property type="evidence" value="ECO:0007669"/>
    <property type="project" value="UniProtKB-KW"/>
</dbReference>
<dbReference type="Pfam" id="PF00392">
    <property type="entry name" value="GntR"/>
    <property type="match status" value="1"/>
</dbReference>
<dbReference type="EMBL" id="AUZJ01000034">
    <property type="protein sequence ID" value="ERF60736.1"/>
    <property type="molecule type" value="Genomic_DNA"/>
</dbReference>
<gene>
    <name evidence="6" type="ORF">HMPREF0860_2311</name>
    <name evidence="5" type="ORF">HMPREF1325_2001</name>
</gene>
<dbReference type="InterPro" id="IPR011711">
    <property type="entry name" value="GntR_C"/>
</dbReference>
<dbReference type="SMART" id="SM00895">
    <property type="entry name" value="FCD"/>
    <property type="match status" value="1"/>
</dbReference>
<accession>U2MJ32</accession>
<evidence type="ECO:0000256" key="1">
    <source>
        <dbReference type="ARBA" id="ARBA00023015"/>
    </source>
</evidence>
<dbReference type="PATRIC" id="fig|1125725.3.peg.1249"/>
<dbReference type="PANTHER" id="PTHR43537">
    <property type="entry name" value="TRANSCRIPTIONAL REGULATOR, GNTR FAMILY"/>
    <property type="match status" value="1"/>
</dbReference>
<dbReference type="Proteomes" id="UP000016646">
    <property type="component" value="Unassembled WGS sequence"/>
</dbReference>
<evidence type="ECO:0000313" key="8">
    <source>
        <dbReference type="Proteomes" id="UP000016646"/>
    </source>
</evidence>
<evidence type="ECO:0000313" key="6">
    <source>
        <dbReference type="EMBL" id="ERJ99273.1"/>
    </source>
</evidence>
<dbReference type="eggNOG" id="COG2186">
    <property type="taxonomic scope" value="Bacteria"/>
</dbReference>
<dbReference type="Gene3D" id="1.10.10.10">
    <property type="entry name" value="Winged helix-like DNA-binding domain superfamily/Winged helix DNA-binding domain"/>
    <property type="match status" value="1"/>
</dbReference>
<dbReference type="InterPro" id="IPR036390">
    <property type="entry name" value="WH_DNA-bd_sf"/>
</dbReference>
<dbReference type="OrthoDB" id="9799482at2"/>
<sequence>MTTKEKIEKQGQKKIDERNADHSWLAPIQKANLSKLVVDKIKEGIINKTLNPGDFLPSENELSEKIGVGKSSVREAVKMLEALGVVKIRKGYGSQIVDSIDSSVLNPLVFQLLLINSTESRQKLLEFRIMFEISGSMLAIDNAVDSDIELLKNNLDATKNAFAQKIPTIEFDKRFHMIMYESTHNSFIAYIGKTIMELFHNTLITSNTKYPETVIADHEKILGALIARDKQAIKDAIEKSLDKWYIYSLEK</sequence>
<keyword evidence="1" id="KW-0805">Transcription regulation</keyword>
<dbReference type="PANTHER" id="PTHR43537:SF5">
    <property type="entry name" value="UXU OPERON TRANSCRIPTIONAL REGULATOR"/>
    <property type="match status" value="1"/>
</dbReference>
<dbReference type="Pfam" id="PF07729">
    <property type="entry name" value="FCD"/>
    <property type="match status" value="1"/>
</dbReference>
<evidence type="ECO:0000256" key="3">
    <source>
        <dbReference type="ARBA" id="ARBA00023163"/>
    </source>
</evidence>
<dbReference type="Proteomes" id="UP000016412">
    <property type="component" value="Unassembled WGS sequence"/>
</dbReference>
<dbReference type="GO" id="GO:0003700">
    <property type="term" value="F:DNA-binding transcription factor activity"/>
    <property type="evidence" value="ECO:0007669"/>
    <property type="project" value="InterPro"/>
</dbReference>